<gene>
    <name evidence="1" type="primary">7</name>
    <name evidence="1" type="ORF">G_7</name>
</gene>
<dbReference type="KEGG" id="vg:18563226"/>
<dbReference type="RefSeq" id="YP_009015318.1">
    <property type="nucleotide sequence ID" value="NC_023719.1"/>
</dbReference>
<evidence type="ECO:0000313" key="2">
    <source>
        <dbReference type="Proteomes" id="UP000009273"/>
    </source>
</evidence>
<dbReference type="Proteomes" id="UP000009273">
    <property type="component" value="Segment"/>
</dbReference>
<accession>G3MB77</accession>
<dbReference type="EMBL" id="JN638751">
    <property type="protein sequence ID" value="AEO93278.1"/>
    <property type="molecule type" value="Genomic_DNA"/>
</dbReference>
<organism evidence="1 2">
    <name type="scientific">Bacillus phage G</name>
    <dbReference type="NCBI Taxonomy" id="2884420"/>
    <lineage>
        <taxon>Viruses</taxon>
        <taxon>Duplodnaviria</taxon>
        <taxon>Heunggongvirae</taxon>
        <taxon>Uroviricota</taxon>
        <taxon>Caudoviricetes</taxon>
        <taxon>Donellivirus</taxon>
        <taxon>Donellivirus gee</taxon>
    </lineage>
</organism>
<keyword evidence="2" id="KW-1185">Reference proteome</keyword>
<protein>
    <submittedName>
        <fullName evidence="1">Gp7</fullName>
    </submittedName>
</protein>
<evidence type="ECO:0000313" key="1">
    <source>
        <dbReference type="EMBL" id="AEO93278.1"/>
    </source>
</evidence>
<dbReference type="GeneID" id="18563226"/>
<reference evidence="1 2" key="1">
    <citation type="submission" date="2011-09" db="EMBL/GenBank/DDBJ databases">
        <authorList>
            <person name="Pope W.H."/>
            <person name="Pedulla M.L."/>
            <person name="Ford M.E."/>
            <person name="Peebles C.L."/>
            <person name="Hatfull G.H."/>
            <person name="Hendrix R.W."/>
        </authorList>
    </citation>
    <scope>NUCLEOTIDE SEQUENCE [LARGE SCALE GENOMIC DNA]</scope>
    <source>
        <strain evidence="1">G</strain>
    </source>
</reference>
<name>G3MB77_9CAUD</name>
<sequence>MGKFTSSNLFTQNNKESVPTWMSELADNLDVTEKEIVNWETEKRGIFAESQQVYRPEVTADPRSMTKNYNESRLISEAKINLARFLTGKYYKVQAANAGTSYVTLNVKLDSIAADFQFPYEINALGKLAQANTFYANEGEYPFNKGGFEECVADIKSGRIKTSSPAEAVGKAFLINREEIIRRFNGYLRPATEKIDELLSQGVIIGAGSNTYASFHDVDQLFPQIEKQAGSSRMEEFHFAPNKEKVASAEYKTANYLSLDASKILSDYFDDYKIKNSNRDNNELLVKATILGKNGIRKNVDFSFAIENEKVAGLKIAEIDDNRMTIAQLMNYLEQIDNTMLNKYLSTNKSASKHIYSGVVLTKKDISGKLLKVVESSKVDNVIKNWILGGFLTPINSTTYATEYSFQELLANSNEEALSDEQIEEITAAQSHFGEGLEVETDLEKPNEEVREVEDKGSEELKLVNANVYLSKHLKKYTITSAKQNNEETYTLDVNLINEKTGTRHNIPFAVNFDGTKVTSCTAKIGNKNVSIEKLLESFASNEVLSLYLQDKKDNLNAGPIVMTEENMKRKLASVVTSTAIDSIIEKWIKNKTVAKINSNTLASPNSFEELLASIDSNYLISEEEQDVANYQKKHFGKNIKVKTDEVTKDTGVREAEEQAWTVEKKNAFAANTIGKMFKDYRMVSSFDKDDTNFITVATVVNPISSLVTNLSFRFSQEDGKLKNVVAVSDENGEEVTIDKIVELFEKQTSDINKHFVAHNKTDNRIHNANLISKTNLINKLKMVAKSEDVPEIINNLMKTSAIEAINSVTYSSQYPINELINIANSQGKLNIDAGKEQMKLAAGRSEDQTISFSNKYEMATDTRNLDRTVRELTPQMIEAKNRLETTIKKAASVKKITNKTAELFTLSLSQAKTATDLENVAKELKKYLG</sequence>
<proteinExistence type="predicted"/>